<feature type="compositionally biased region" description="Polar residues" evidence="1">
    <location>
        <begin position="288"/>
        <end position="305"/>
    </location>
</feature>
<dbReference type="Pfam" id="PF07963">
    <property type="entry name" value="N_methyl"/>
    <property type="match status" value="1"/>
</dbReference>
<dbReference type="PROSITE" id="PS00409">
    <property type="entry name" value="PROKAR_NTER_METHYL"/>
    <property type="match status" value="1"/>
</dbReference>
<dbReference type="Pfam" id="PF07596">
    <property type="entry name" value="SBP_bac_10"/>
    <property type="match status" value="1"/>
</dbReference>
<feature type="region of interest" description="Disordered" evidence="1">
    <location>
        <begin position="288"/>
        <end position="313"/>
    </location>
</feature>
<gene>
    <name evidence="4" type="primary">xcpT_6</name>
    <name evidence="4" type="ORF">Pla108_26520</name>
</gene>
<keyword evidence="2" id="KW-0472">Membrane</keyword>
<dbReference type="NCBIfam" id="TIGR04294">
    <property type="entry name" value="pre_pil_HX9DG"/>
    <property type="match status" value="1"/>
</dbReference>
<name>A0A5C6ABW4_9BACT</name>
<organism evidence="4 5">
    <name type="scientific">Botrimarina colliarenosi</name>
    <dbReference type="NCBI Taxonomy" id="2528001"/>
    <lineage>
        <taxon>Bacteria</taxon>
        <taxon>Pseudomonadati</taxon>
        <taxon>Planctomycetota</taxon>
        <taxon>Planctomycetia</taxon>
        <taxon>Pirellulales</taxon>
        <taxon>Lacipirellulaceae</taxon>
        <taxon>Botrimarina</taxon>
    </lineage>
</organism>
<evidence type="ECO:0000313" key="4">
    <source>
        <dbReference type="EMBL" id="TWT96877.1"/>
    </source>
</evidence>
<dbReference type="PANTHER" id="PTHR30093:SF2">
    <property type="entry name" value="TYPE II SECRETION SYSTEM PROTEIN H"/>
    <property type="match status" value="1"/>
</dbReference>
<feature type="transmembrane region" description="Helical" evidence="2">
    <location>
        <begin position="20"/>
        <end position="40"/>
    </location>
</feature>
<dbReference type="Proteomes" id="UP000317421">
    <property type="component" value="Unassembled WGS sequence"/>
</dbReference>
<dbReference type="EMBL" id="SJPR01000003">
    <property type="protein sequence ID" value="TWT96877.1"/>
    <property type="molecule type" value="Genomic_DNA"/>
</dbReference>
<dbReference type="SUPFAM" id="SSF54523">
    <property type="entry name" value="Pili subunits"/>
    <property type="match status" value="1"/>
</dbReference>
<dbReference type="InterPro" id="IPR011453">
    <property type="entry name" value="DUF1559"/>
</dbReference>
<evidence type="ECO:0000256" key="2">
    <source>
        <dbReference type="SAM" id="Phobius"/>
    </source>
</evidence>
<reference evidence="4 5" key="1">
    <citation type="submission" date="2019-02" db="EMBL/GenBank/DDBJ databases">
        <title>Deep-cultivation of Planctomycetes and their phenomic and genomic characterization uncovers novel biology.</title>
        <authorList>
            <person name="Wiegand S."/>
            <person name="Jogler M."/>
            <person name="Boedeker C."/>
            <person name="Pinto D."/>
            <person name="Vollmers J."/>
            <person name="Rivas-Marin E."/>
            <person name="Kohn T."/>
            <person name="Peeters S.H."/>
            <person name="Heuer A."/>
            <person name="Rast P."/>
            <person name="Oberbeckmann S."/>
            <person name="Bunk B."/>
            <person name="Jeske O."/>
            <person name="Meyerdierks A."/>
            <person name="Storesund J.E."/>
            <person name="Kallscheuer N."/>
            <person name="Luecker S."/>
            <person name="Lage O.M."/>
            <person name="Pohl T."/>
            <person name="Merkel B.J."/>
            <person name="Hornburger P."/>
            <person name="Mueller R.-W."/>
            <person name="Bruemmer F."/>
            <person name="Labrenz M."/>
            <person name="Spormann A.M."/>
            <person name="Op Den Camp H."/>
            <person name="Overmann J."/>
            <person name="Amann R."/>
            <person name="Jetten M.S.M."/>
            <person name="Mascher T."/>
            <person name="Medema M.H."/>
            <person name="Devos D.P."/>
            <person name="Kaster A.-K."/>
            <person name="Ovreas L."/>
            <person name="Rohde M."/>
            <person name="Galperin M.Y."/>
            <person name="Jogler C."/>
        </authorList>
    </citation>
    <scope>NUCLEOTIDE SEQUENCE [LARGE SCALE GENOMIC DNA]</scope>
    <source>
        <strain evidence="4 5">Pla108</strain>
    </source>
</reference>
<dbReference type="NCBIfam" id="TIGR02532">
    <property type="entry name" value="IV_pilin_GFxxxE"/>
    <property type="match status" value="1"/>
</dbReference>
<dbReference type="Gene3D" id="3.30.700.10">
    <property type="entry name" value="Glycoprotein, Type 4 Pilin"/>
    <property type="match status" value="1"/>
</dbReference>
<dbReference type="OrthoDB" id="251754at2"/>
<dbReference type="AlphaFoldDB" id="A0A5C6ABW4"/>
<evidence type="ECO:0000259" key="3">
    <source>
        <dbReference type="Pfam" id="PF07596"/>
    </source>
</evidence>
<dbReference type="PANTHER" id="PTHR30093">
    <property type="entry name" value="GENERAL SECRETION PATHWAY PROTEIN G"/>
    <property type="match status" value="1"/>
</dbReference>
<protein>
    <submittedName>
        <fullName evidence="4">Type II secretion system protein G</fullName>
    </submittedName>
</protein>
<proteinExistence type="predicted"/>
<dbReference type="InterPro" id="IPR027558">
    <property type="entry name" value="Pre_pil_HX9DG_C"/>
</dbReference>
<keyword evidence="2" id="KW-1133">Transmembrane helix</keyword>
<dbReference type="InterPro" id="IPR045584">
    <property type="entry name" value="Pilin-like"/>
</dbReference>
<keyword evidence="2" id="KW-0812">Transmembrane</keyword>
<keyword evidence="5" id="KW-1185">Reference proteome</keyword>
<feature type="domain" description="DUF1559" evidence="3">
    <location>
        <begin position="41"/>
        <end position="366"/>
    </location>
</feature>
<accession>A0A5C6ABW4</accession>
<evidence type="ECO:0000256" key="1">
    <source>
        <dbReference type="SAM" id="MobiDB-lite"/>
    </source>
</evidence>
<dbReference type="InterPro" id="IPR012902">
    <property type="entry name" value="N_methyl_site"/>
</dbReference>
<comment type="caution">
    <text evidence="4">The sequence shown here is derived from an EMBL/GenBank/DDBJ whole genome shotgun (WGS) entry which is preliminary data.</text>
</comment>
<evidence type="ECO:0000313" key="5">
    <source>
        <dbReference type="Proteomes" id="UP000317421"/>
    </source>
</evidence>
<sequence>MALPPAPTARGRVRTGFTLVELLVVIAIIGILVALLLPAVQAAREAARRTACKNAVKQTALAMLNFESSYGGLPYFSPLEESGFELRPSPTVASAAKGAGAMRSWIIPTLPYLEEQGLADQIDPNLPIDAQLNSAGVQIDPQATTVTSLLCPSDNAASRFFQTAGGGFGTVASNNGRRFAKANQAGFATPVHMECLRRFRGALGEEPRRLAQISDGLNNTLMVAEIRTLENEGDVRGAWALSLAGATLLAADMHRQDPNNPNSTQTFACPASAATPQTKRFNEAYTPKLQSSDADSVNTPNQASDNPVGWDWIRNCPDADGAEAEGMPCKGTGTSGYAAPRSLHPGGVNAARCDGSVDFLSDDVDAYLYSRLISIDDGQPLVEGEIL</sequence>